<accession>A0A2J6Q4G1</accession>
<dbReference type="OrthoDB" id="3560511at2759"/>
<protein>
    <submittedName>
        <fullName evidence="2">Uncharacterized protein</fullName>
    </submittedName>
</protein>
<evidence type="ECO:0000313" key="3">
    <source>
        <dbReference type="Proteomes" id="UP000235672"/>
    </source>
</evidence>
<evidence type="ECO:0000256" key="1">
    <source>
        <dbReference type="SAM" id="MobiDB-lite"/>
    </source>
</evidence>
<dbReference type="Proteomes" id="UP000235672">
    <property type="component" value="Unassembled WGS sequence"/>
</dbReference>
<dbReference type="AlphaFoldDB" id="A0A2J6Q4G1"/>
<gene>
    <name evidence="2" type="ORF">NA56DRAFT_703865</name>
</gene>
<reference evidence="2 3" key="1">
    <citation type="submission" date="2016-05" db="EMBL/GenBank/DDBJ databases">
        <title>A degradative enzymes factory behind the ericoid mycorrhizal symbiosis.</title>
        <authorList>
            <consortium name="DOE Joint Genome Institute"/>
            <person name="Martino E."/>
            <person name="Morin E."/>
            <person name="Grelet G."/>
            <person name="Kuo A."/>
            <person name="Kohler A."/>
            <person name="Daghino S."/>
            <person name="Barry K."/>
            <person name="Choi C."/>
            <person name="Cichocki N."/>
            <person name="Clum A."/>
            <person name="Copeland A."/>
            <person name="Hainaut M."/>
            <person name="Haridas S."/>
            <person name="Labutti K."/>
            <person name="Lindquist E."/>
            <person name="Lipzen A."/>
            <person name="Khouja H.-R."/>
            <person name="Murat C."/>
            <person name="Ohm R."/>
            <person name="Olson A."/>
            <person name="Spatafora J."/>
            <person name="Veneault-Fourrey C."/>
            <person name="Henrissat B."/>
            <person name="Grigoriev I."/>
            <person name="Martin F."/>
            <person name="Perotto S."/>
        </authorList>
    </citation>
    <scope>NUCLEOTIDE SEQUENCE [LARGE SCALE GENOMIC DNA]</scope>
    <source>
        <strain evidence="2 3">UAMH 7357</strain>
    </source>
</reference>
<feature type="compositionally biased region" description="Basic and acidic residues" evidence="1">
    <location>
        <begin position="74"/>
        <end position="83"/>
    </location>
</feature>
<name>A0A2J6Q4G1_9HELO</name>
<proteinExistence type="predicted"/>
<dbReference type="EMBL" id="KZ613482">
    <property type="protein sequence ID" value="PMD21178.1"/>
    <property type="molecule type" value="Genomic_DNA"/>
</dbReference>
<feature type="region of interest" description="Disordered" evidence="1">
    <location>
        <begin position="64"/>
        <end position="87"/>
    </location>
</feature>
<sequence>MRGQKEICLICRHALKLRFSIPSTKRLASSRSNEPFILPRLVIDLDAAESKLVRRWEDIELEEDPASPVQPTVRGDRESMKEKHGTHKLRPTVPLKTLITMPPDLLNYALLGDPVATTSRSYPQVRKLFQSRMIQPEDNAETKVQQLTFNFLIDETERFAASGFPEASELAIVDHITGIKVFSKLQRTISMLSRTIEGCQFLARNSNAILESIRSCRKAQGVLETTSNSFPEKVTARMVLRMLNNLQLNMESKGVDFGPRLSSAGLYYAGKLLNLPALRKYLQILCANSYATEWRTVAALGDVFRINRYKLRGVDPSKHDRKSDFLRLLTGWEKDGMRQDGEERSLSFASLCHQDSSTEFSTCLYPRYLLALGELKCTQALWAEWKSAEVNAEYMPFPSLFRGTEHMRFRARMFAFAFLVGGDKLRALEVLRWVPTYHEDIFTKGYEELIRTYTYNDAPNLSSGEWLLALIHYHYIFNNVWPKPDLRDEMTEAIAHLSKDPLEALNQLNRFVLEGLSIMTKKRRYVGWEKNSIGQVGLAIKLERPDRVYWRPVELFSESQLKDPE</sequence>
<organism evidence="2 3">
    <name type="scientific">Hyaloscypha hepaticicola</name>
    <dbReference type="NCBI Taxonomy" id="2082293"/>
    <lineage>
        <taxon>Eukaryota</taxon>
        <taxon>Fungi</taxon>
        <taxon>Dikarya</taxon>
        <taxon>Ascomycota</taxon>
        <taxon>Pezizomycotina</taxon>
        <taxon>Leotiomycetes</taxon>
        <taxon>Helotiales</taxon>
        <taxon>Hyaloscyphaceae</taxon>
        <taxon>Hyaloscypha</taxon>
    </lineage>
</organism>
<keyword evidence="3" id="KW-1185">Reference proteome</keyword>
<evidence type="ECO:0000313" key="2">
    <source>
        <dbReference type="EMBL" id="PMD21178.1"/>
    </source>
</evidence>